<dbReference type="EMBL" id="RYZW01000142">
    <property type="protein sequence ID" value="TDZ41275.1"/>
    <property type="molecule type" value="Genomic_DNA"/>
</dbReference>
<feature type="compositionally biased region" description="Polar residues" evidence="1">
    <location>
        <begin position="18"/>
        <end position="29"/>
    </location>
</feature>
<dbReference type="PANTHER" id="PTHR43162">
    <property type="match status" value="1"/>
</dbReference>
<dbReference type="STRING" id="5466.A0A4V3HTT6"/>
<evidence type="ECO:0000313" key="3">
    <source>
        <dbReference type="Proteomes" id="UP000295703"/>
    </source>
</evidence>
<evidence type="ECO:0000313" key="2">
    <source>
        <dbReference type="EMBL" id="TDZ41275.1"/>
    </source>
</evidence>
<organism evidence="2 3">
    <name type="scientific">Colletotrichum trifolii</name>
    <dbReference type="NCBI Taxonomy" id="5466"/>
    <lineage>
        <taxon>Eukaryota</taxon>
        <taxon>Fungi</taxon>
        <taxon>Dikarya</taxon>
        <taxon>Ascomycota</taxon>
        <taxon>Pezizomycotina</taxon>
        <taxon>Sordariomycetes</taxon>
        <taxon>Hypocreomycetidae</taxon>
        <taxon>Glomerellales</taxon>
        <taxon>Glomerellaceae</taxon>
        <taxon>Colletotrichum</taxon>
        <taxon>Colletotrichum orbiculare species complex</taxon>
    </lineage>
</organism>
<gene>
    <name evidence="2" type="primary">ifgF2</name>
    <name evidence="2" type="ORF">CTRI78_v009798</name>
</gene>
<sequence length="246" mass="27173">MSPNSNPQKVLIIGGTGKSSRAGASTTEPNADNIKPIAFDWFDDKTWIPVFDLGITAVYIVGPQAADMLTPTRSFIDQARLKGTKRFVLQSGSPWEANINGDGAGRPHAYLKQLGDRGEVEWAVLRPTWFQQNFAEQPNHLNSIVDESLIYSATADGRVPWIANTLTGVTGRKIVHKNLSAHELTERWVGFGVPKDYGDMLSAMDTDIKNGSEDRTNRVVLALTGKQPRRFCEFALESKDAWATRV</sequence>
<comment type="caution">
    <text evidence="2">The sequence shown here is derived from an EMBL/GenBank/DDBJ whole genome shotgun (WGS) entry which is preliminary data.</text>
</comment>
<dbReference type="SUPFAM" id="SSF51735">
    <property type="entry name" value="NAD(P)-binding Rossmann-fold domains"/>
    <property type="match status" value="1"/>
</dbReference>
<dbReference type="InterPro" id="IPR036291">
    <property type="entry name" value="NAD(P)-bd_dom_sf"/>
</dbReference>
<dbReference type="Proteomes" id="UP000295703">
    <property type="component" value="Unassembled WGS sequence"/>
</dbReference>
<dbReference type="AlphaFoldDB" id="A0A4V3HTT6"/>
<dbReference type="InterPro" id="IPR051604">
    <property type="entry name" value="Ergot_Alk_Oxidoreductase"/>
</dbReference>
<name>A0A4V3HTT6_COLTR</name>
<dbReference type="PANTHER" id="PTHR43162:SF1">
    <property type="entry name" value="PRESTALK A DIFFERENTIATION PROTEIN A"/>
    <property type="match status" value="1"/>
</dbReference>
<accession>A0A4V3HTT6</accession>
<protein>
    <submittedName>
        <fullName evidence="2">Festuclavine synthase II</fullName>
    </submittedName>
</protein>
<keyword evidence="3" id="KW-1185">Reference proteome</keyword>
<evidence type="ECO:0000256" key="1">
    <source>
        <dbReference type="SAM" id="MobiDB-lite"/>
    </source>
</evidence>
<dbReference type="Gene3D" id="3.90.25.10">
    <property type="entry name" value="UDP-galactose 4-epimerase, domain 1"/>
    <property type="match status" value="1"/>
</dbReference>
<feature type="region of interest" description="Disordered" evidence="1">
    <location>
        <begin position="1"/>
        <end position="29"/>
    </location>
</feature>
<dbReference type="Gene3D" id="3.40.50.720">
    <property type="entry name" value="NAD(P)-binding Rossmann-like Domain"/>
    <property type="match status" value="1"/>
</dbReference>
<proteinExistence type="predicted"/>
<reference evidence="2 3" key="1">
    <citation type="submission" date="2018-12" db="EMBL/GenBank/DDBJ databases">
        <title>Genome sequence and assembly of Colletotrichum trifolii.</title>
        <authorList>
            <person name="Gan P."/>
            <person name="Shirasu K."/>
        </authorList>
    </citation>
    <scope>NUCLEOTIDE SEQUENCE [LARGE SCALE GENOMIC DNA]</scope>
    <source>
        <strain evidence="2 3">543-2</strain>
    </source>
</reference>